<reference evidence="3" key="1">
    <citation type="submission" date="2023-06" db="EMBL/GenBank/DDBJ databases">
        <title>Survivors Of The Sea: Transcriptome response of Skeletonema marinoi to long-term dormancy.</title>
        <authorList>
            <person name="Pinder M.I.M."/>
            <person name="Kourtchenko O."/>
            <person name="Robertson E.K."/>
            <person name="Larsson T."/>
            <person name="Maumus F."/>
            <person name="Osuna-Cruz C.M."/>
            <person name="Vancaester E."/>
            <person name="Stenow R."/>
            <person name="Vandepoele K."/>
            <person name="Ploug H."/>
            <person name="Bruchert V."/>
            <person name="Godhe A."/>
            <person name="Topel M."/>
        </authorList>
    </citation>
    <scope>NUCLEOTIDE SEQUENCE</scope>
    <source>
        <strain evidence="3">R05AC</strain>
    </source>
</reference>
<sequence>MPTRCQGAAGGDRFITKCARGSLFVAICFSILSFQAIDSRTLLVLSVEAAAGHNEIITSSAATKRSSRWFNRHINASSLLLNFRGGADVLTPNDSPPKEAEEETNAPSPTAFKRGTRTTGAGASKRRNPSIFSSLTKSNSEPSYYQQWTAAALSGDVLNRQQQQSTKSSKTKVKHNNPMSGRIWARQTDEGLIVKIPASCDDGSIAQIKLSASPYSVLDGNEDAEMSIPTIQAEHVNIIDEAVDNDDKSSTSSSTSQFRPLEGIYGIFNLPCSGPHAVLITESEEVYTSPQADKSPTAIPLLQLRRIKSLEIVPLSRNRLHMSHNETMATRNGDKAKQRMMPTNLQLAEEARQLKLLRNSFKEHDFYFSVPNEQGIVHDISHCLQRSFIEWMGRKRQTGKGASNTSHRWWLPYVMEGGSKSLETKRRTVDPRFFWNEQSTMSLLQPLMGKTDEETATQSPYGLLLDHVIPVTSAFVGIQRGINIPSPNTSTSVKEKYDQLLISRRSKYRTGTRFTRRGVDGNGAVANYAETEQICFILRDDGGSDSSDLKEVYSHVQTRGSIPLHWSSPADVKAYRPRVYIGVDPVVQARGLRDHLLGELWWYSSSATKKSSVDEKIAARRRLLSKVTAASDKDTKISMVNLIDKHGDQGRLGNSFDAVLTAVMEVYCPDKVSNIGKLTKRKEMEPVIESNSVKHIWYDFHAECKGGRWDKLSSLLDQVTPTLNGQGYFSAVPKPSEDVVSDWEVTSVQDGVVRTNCMDCLDRTNVVQSMFGRYILYRQLQERKGMQVDQSGARRRRTLPLESIIGYRKQPLTLPWLEGEMAHRCLWADNADAISNLYAGTPALKGDFTRTGKRTKRGAMNDGVNSLQRYYLNNFIDADRQEGMDLLVGSTQFNFISSEGDEDSSRAVLLQELSNGRRGYDKNHIRIKKKNNNEKQGDNTRELELNWLPGDLRFHMKNEAQRSRSSLSLAAEEEHVDAESSADFLMAVTSSAANPIETLHYKLQSIDQRSSSARPWWAKTEHKLIRSMILDARNGVGNIVAPALKGKKAFVTAAFLLCKAPILSAALIASLIGSGFLDEDDSMEHR</sequence>
<dbReference type="GO" id="GO:0043812">
    <property type="term" value="F:phosphatidylinositol-4-phosphate phosphatase activity"/>
    <property type="evidence" value="ECO:0007669"/>
    <property type="project" value="TreeGrafter"/>
</dbReference>
<feature type="region of interest" description="Disordered" evidence="1">
    <location>
        <begin position="158"/>
        <end position="178"/>
    </location>
</feature>
<dbReference type="EC" id="3.1.3.64" evidence="3"/>
<evidence type="ECO:0000313" key="4">
    <source>
        <dbReference type="Proteomes" id="UP001224775"/>
    </source>
</evidence>
<dbReference type="AlphaFoldDB" id="A0AAD8YLS1"/>
<evidence type="ECO:0000313" key="3">
    <source>
        <dbReference type="EMBL" id="KAK1748337.1"/>
    </source>
</evidence>
<gene>
    <name evidence="3" type="ORF">QTG54_000276</name>
</gene>
<keyword evidence="4" id="KW-1185">Reference proteome</keyword>
<feature type="region of interest" description="Disordered" evidence="1">
    <location>
        <begin position="90"/>
        <end position="138"/>
    </location>
</feature>
<proteinExistence type="predicted"/>
<organism evidence="3 4">
    <name type="scientific">Skeletonema marinoi</name>
    <dbReference type="NCBI Taxonomy" id="267567"/>
    <lineage>
        <taxon>Eukaryota</taxon>
        <taxon>Sar</taxon>
        <taxon>Stramenopiles</taxon>
        <taxon>Ochrophyta</taxon>
        <taxon>Bacillariophyta</taxon>
        <taxon>Coscinodiscophyceae</taxon>
        <taxon>Thalassiosirophycidae</taxon>
        <taxon>Thalassiosirales</taxon>
        <taxon>Skeletonemataceae</taxon>
        <taxon>Skeletonema</taxon>
        <taxon>Skeletonema marinoi-dohrnii complex</taxon>
    </lineage>
</organism>
<evidence type="ECO:0000259" key="2">
    <source>
        <dbReference type="PROSITE" id="PS50275"/>
    </source>
</evidence>
<dbReference type="Proteomes" id="UP001224775">
    <property type="component" value="Unassembled WGS sequence"/>
</dbReference>
<comment type="caution">
    <text evidence="3">The sequence shown here is derived from an EMBL/GenBank/DDBJ whole genome shotgun (WGS) entry which is preliminary data.</text>
</comment>
<dbReference type="EMBL" id="JATAAI010000001">
    <property type="protein sequence ID" value="KAK1748337.1"/>
    <property type="molecule type" value="Genomic_DNA"/>
</dbReference>
<accession>A0AAD8YLS1</accession>
<feature type="domain" description="SAC" evidence="2">
    <location>
        <begin position="357"/>
        <end position="840"/>
    </location>
</feature>
<name>A0AAD8YLS1_9STRA</name>
<dbReference type="Pfam" id="PF02383">
    <property type="entry name" value="Syja_N"/>
    <property type="match status" value="1"/>
</dbReference>
<keyword evidence="3" id="KW-0378">Hydrolase</keyword>
<dbReference type="GO" id="GO:0046856">
    <property type="term" value="P:phosphatidylinositol dephosphorylation"/>
    <property type="evidence" value="ECO:0007669"/>
    <property type="project" value="TreeGrafter"/>
</dbReference>
<dbReference type="PANTHER" id="PTHR45662:SF2">
    <property type="entry name" value="PHOSPHATIDYLINOSITOL-3-PHOSPHATASE SAC1"/>
    <property type="match status" value="1"/>
</dbReference>
<evidence type="ECO:0000256" key="1">
    <source>
        <dbReference type="SAM" id="MobiDB-lite"/>
    </source>
</evidence>
<dbReference type="InterPro" id="IPR002013">
    <property type="entry name" value="SAC_dom"/>
</dbReference>
<dbReference type="GO" id="GO:0004438">
    <property type="term" value="F:phosphatidylinositol-3-phosphate phosphatase activity"/>
    <property type="evidence" value="ECO:0007669"/>
    <property type="project" value="UniProtKB-EC"/>
</dbReference>
<dbReference type="PANTHER" id="PTHR45662">
    <property type="entry name" value="PHOSPHATIDYLINOSITIDE PHOSPHATASE SAC1"/>
    <property type="match status" value="1"/>
</dbReference>
<protein>
    <submittedName>
        <fullName evidence="3">Phosphatidylinositide polyphosphatase, Sac family</fullName>
        <ecNumber evidence="3">3.1.3.64</ecNumber>
    </submittedName>
</protein>
<dbReference type="GO" id="GO:0005783">
    <property type="term" value="C:endoplasmic reticulum"/>
    <property type="evidence" value="ECO:0007669"/>
    <property type="project" value="TreeGrafter"/>
</dbReference>
<dbReference type="PROSITE" id="PS50275">
    <property type="entry name" value="SAC"/>
    <property type="match status" value="1"/>
</dbReference>